<feature type="domain" description="Bicarbonate transporter-like transmembrane" evidence="9">
    <location>
        <begin position="135"/>
        <end position="302"/>
    </location>
</feature>
<dbReference type="Gene3D" id="1.10.287.570">
    <property type="entry name" value="Helical hairpin bin"/>
    <property type="match status" value="1"/>
</dbReference>
<sequence length="625" mass="67153">MIWIAREEPNPEANGSYLNTVPPFFRRSQMRCDMKYATILSVLVAGSTWERAHGFTTNLPASPSVRRLPFKLQPPVKDLFQTSRSKTIRYTSEIKPEIQITESFPSIQKNEEPSIIEPFPDEPSHAESLPVVEKFLKGLKRDAKAKAPYYISDIKDGFNLKTLSAVVFLFFGCIAPAVAFGGVLSKVTNNAIGTMEMLLSTSVCGMIYALLSGQPLTIIGSTGPVLAFTGVLYRTCAALGQPFLPVYAWTGLWSAGYLGLAAVFSLSNIVEGFTRFTDEVFSLLISAIFVAEAVQGVLRALTDPLVPLAQGLATLVLATTTYQTAVKLKGIKETPYLGRRRRQVLADFAPSLGIAAGVLGATLLKARNAGAALVPTLPVPAVFATTSGRPWAVDLLSLPPAARWACALPAAMAAVLLFMDQTITVHLVNATPTLEKGYGLHLDMAVLAALTAGCSVFGLPWLVAATVRSVAHVNGLTTTDEGTGRPVKVAEQRVSGFAIHALILAAILVGRAQLAQIPLAVLSGLFLYLGTSSLRGNQLYERLKLVTVVDPRKKPPTAQFCADLPRRTVRKYTSLQMACLAALWLLKGSPVGVLFPVMIALLPPIRHAIERAGSFTKEELAVLDA</sequence>
<keyword evidence="7 8" id="KW-0472">Membrane</keyword>
<feature type="transmembrane region" description="Helical" evidence="8">
    <location>
        <begin position="163"/>
        <end position="185"/>
    </location>
</feature>
<keyword evidence="6 8" id="KW-1133">Transmembrane helix</keyword>
<feature type="transmembrane region" description="Helical" evidence="8">
    <location>
        <begin position="517"/>
        <end position="534"/>
    </location>
</feature>
<evidence type="ECO:0000256" key="5">
    <source>
        <dbReference type="ARBA" id="ARBA00022692"/>
    </source>
</evidence>
<organism evidence="10">
    <name type="scientific">Heterosigma akashiwo</name>
    <name type="common">Chromophytic alga</name>
    <name type="synonym">Heterosigma carterae</name>
    <dbReference type="NCBI Taxonomy" id="2829"/>
    <lineage>
        <taxon>Eukaryota</taxon>
        <taxon>Sar</taxon>
        <taxon>Stramenopiles</taxon>
        <taxon>Ochrophyta</taxon>
        <taxon>Raphidophyceae</taxon>
        <taxon>Chattonellales</taxon>
        <taxon>Chattonellaceae</taxon>
        <taxon>Heterosigma</taxon>
    </lineage>
</organism>
<keyword evidence="5 8" id="KW-0812">Transmembrane</keyword>
<dbReference type="PANTHER" id="PTHR11453:SF127">
    <property type="entry name" value="SOLUTE CARRIER FAMILY 4 MEMBER 11"/>
    <property type="match status" value="1"/>
</dbReference>
<feature type="transmembrane region" description="Helical" evidence="8">
    <location>
        <begin position="440"/>
        <end position="463"/>
    </location>
</feature>
<evidence type="ECO:0000256" key="4">
    <source>
        <dbReference type="ARBA" id="ARBA00022475"/>
    </source>
</evidence>
<feature type="transmembrane region" description="Helical" evidence="8">
    <location>
        <begin position="344"/>
        <end position="364"/>
    </location>
</feature>
<gene>
    <name evidence="10" type="ORF">HAKA00212_LOCUS12776</name>
</gene>
<accession>A0A7S4D862</accession>
<dbReference type="PRINTS" id="PR01231">
    <property type="entry name" value="HCO3TRNSPORT"/>
</dbReference>
<feature type="transmembrane region" description="Helical" evidence="8">
    <location>
        <begin position="246"/>
        <end position="268"/>
    </location>
</feature>
<evidence type="ECO:0000259" key="9">
    <source>
        <dbReference type="Pfam" id="PF00955"/>
    </source>
</evidence>
<feature type="transmembrane region" description="Helical" evidence="8">
    <location>
        <begin position="401"/>
        <end position="419"/>
    </location>
</feature>
<keyword evidence="3" id="KW-0813">Transport</keyword>
<dbReference type="GO" id="GO:0005452">
    <property type="term" value="F:solute:inorganic anion antiporter activity"/>
    <property type="evidence" value="ECO:0007669"/>
    <property type="project" value="InterPro"/>
</dbReference>
<dbReference type="InterPro" id="IPR003020">
    <property type="entry name" value="HCO3_transpt_euk"/>
</dbReference>
<dbReference type="GO" id="GO:0006820">
    <property type="term" value="P:monoatomic anion transport"/>
    <property type="evidence" value="ECO:0007669"/>
    <property type="project" value="InterPro"/>
</dbReference>
<feature type="transmembrane region" description="Helical" evidence="8">
    <location>
        <begin position="575"/>
        <end position="602"/>
    </location>
</feature>
<evidence type="ECO:0000256" key="7">
    <source>
        <dbReference type="ARBA" id="ARBA00023136"/>
    </source>
</evidence>
<proteinExistence type="inferred from homology"/>
<dbReference type="PANTHER" id="PTHR11453">
    <property type="entry name" value="ANION EXCHANGE PROTEIN"/>
    <property type="match status" value="1"/>
</dbReference>
<dbReference type="AlphaFoldDB" id="A0A7S4D862"/>
<dbReference type="Pfam" id="PF00955">
    <property type="entry name" value="HCO3_cotransp"/>
    <property type="match status" value="2"/>
</dbReference>
<dbReference type="GO" id="GO:0050801">
    <property type="term" value="P:monoatomic ion homeostasis"/>
    <property type="evidence" value="ECO:0007669"/>
    <property type="project" value="TreeGrafter"/>
</dbReference>
<evidence type="ECO:0000256" key="2">
    <source>
        <dbReference type="ARBA" id="ARBA00010993"/>
    </source>
</evidence>
<feature type="transmembrane region" description="Helical" evidence="8">
    <location>
        <begin position="191"/>
        <end position="211"/>
    </location>
</feature>
<dbReference type="GO" id="GO:0005886">
    <property type="term" value="C:plasma membrane"/>
    <property type="evidence" value="ECO:0007669"/>
    <property type="project" value="UniProtKB-SubCell"/>
</dbReference>
<feature type="domain" description="Bicarbonate transporter-like transmembrane" evidence="9">
    <location>
        <begin position="312"/>
        <end position="624"/>
    </location>
</feature>
<dbReference type="EMBL" id="HBIU01027708">
    <property type="protein sequence ID" value="CAE0634062.1"/>
    <property type="molecule type" value="Transcribed_RNA"/>
</dbReference>
<feature type="transmembrane region" description="Helical" evidence="8">
    <location>
        <begin position="280"/>
        <end position="298"/>
    </location>
</feature>
<evidence type="ECO:0000313" key="10">
    <source>
        <dbReference type="EMBL" id="CAE0634062.1"/>
    </source>
</evidence>
<evidence type="ECO:0000256" key="6">
    <source>
        <dbReference type="ARBA" id="ARBA00022989"/>
    </source>
</evidence>
<name>A0A7S4D862_HETAK</name>
<comment type="subcellular location">
    <subcellularLocation>
        <location evidence="1">Cell membrane</location>
        <topology evidence="1">Multi-pass membrane protein</topology>
    </subcellularLocation>
</comment>
<dbReference type="FunFam" id="1.10.287.570:FF:000001">
    <property type="entry name" value="Anion exchange protein"/>
    <property type="match status" value="1"/>
</dbReference>
<comment type="similarity">
    <text evidence="2">Belongs to the anion exchanger (TC 2.A.31) family.</text>
</comment>
<evidence type="ECO:0000256" key="8">
    <source>
        <dbReference type="SAM" id="Phobius"/>
    </source>
</evidence>
<keyword evidence="4" id="KW-1003">Cell membrane</keyword>
<protein>
    <recommendedName>
        <fullName evidence="9">Bicarbonate transporter-like transmembrane domain-containing protein</fullName>
    </recommendedName>
</protein>
<evidence type="ECO:0000256" key="3">
    <source>
        <dbReference type="ARBA" id="ARBA00022448"/>
    </source>
</evidence>
<reference evidence="10" key="1">
    <citation type="submission" date="2021-01" db="EMBL/GenBank/DDBJ databases">
        <authorList>
            <person name="Corre E."/>
            <person name="Pelletier E."/>
            <person name="Niang G."/>
            <person name="Scheremetjew M."/>
            <person name="Finn R."/>
            <person name="Kale V."/>
            <person name="Holt S."/>
            <person name="Cochrane G."/>
            <person name="Meng A."/>
            <person name="Brown T."/>
            <person name="Cohen L."/>
        </authorList>
    </citation>
    <scope>NUCLEOTIDE SEQUENCE</scope>
    <source>
        <strain evidence="10">CCMP3107</strain>
    </source>
</reference>
<dbReference type="InterPro" id="IPR011531">
    <property type="entry name" value="HCO3_transpt-like_TM_dom"/>
</dbReference>
<evidence type="ECO:0000256" key="1">
    <source>
        <dbReference type="ARBA" id="ARBA00004651"/>
    </source>
</evidence>